<keyword evidence="3" id="KW-1185">Reference proteome</keyword>
<proteinExistence type="predicted"/>
<comment type="caution">
    <text evidence="2">The sequence shown here is derived from an EMBL/GenBank/DDBJ whole genome shotgun (WGS) entry which is preliminary data.</text>
</comment>
<reference evidence="2" key="1">
    <citation type="submission" date="2023-06" db="EMBL/GenBank/DDBJ databases">
        <title>Genome-scale phylogeny and comparative genomics of the fungal order Sordariales.</title>
        <authorList>
            <consortium name="Lawrence Berkeley National Laboratory"/>
            <person name="Hensen N."/>
            <person name="Bonometti L."/>
            <person name="Westerberg I."/>
            <person name="Brannstrom I.O."/>
            <person name="Guillou S."/>
            <person name="Cros-Aarteil S."/>
            <person name="Calhoun S."/>
            <person name="Haridas S."/>
            <person name="Kuo A."/>
            <person name="Mondo S."/>
            <person name="Pangilinan J."/>
            <person name="Riley R."/>
            <person name="LaButti K."/>
            <person name="Andreopoulos B."/>
            <person name="Lipzen A."/>
            <person name="Chen C."/>
            <person name="Yanf M."/>
            <person name="Daum C."/>
            <person name="Ng V."/>
            <person name="Clum A."/>
            <person name="Steindorff A."/>
            <person name="Ohm R."/>
            <person name="Martin F."/>
            <person name="Silar P."/>
            <person name="Natvig D."/>
            <person name="Lalanne C."/>
            <person name="Gautier V."/>
            <person name="Ament-velasquez S.L."/>
            <person name="Kruys A."/>
            <person name="Hutchinson M.I."/>
            <person name="Powell A.J."/>
            <person name="Barry K."/>
            <person name="Miller A.N."/>
            <person name="Grigoriev I.V."/>
            <person name="Debuchy R."/>
            <person name="Gladieux P."/>
            <person name="Thoren M.H."/>
            <person name="Johannesson H."/>
        </authorList>
    </citation>
    <scope>NUCLEOTIDE SEQUENCE</scope>
    <source>
        <strain evidence="2">SMH3391-2</strain>
    </source>
</reference>
<evidence type="ECO:0000256" key="1">
    <source>
        <dbReference type="SAM" id="MobiDB-lite"/>
    </source>
</evidence>
<dbReference type="Proteomes" id="UP001174934">
    <property type="component" value="Unassembled WGS sequence"/>
</dbReference>
<evidence type="ECO:0000313" key="2">
    <source>
        <dbReference type="EMBL" id="KAK0635706.1"/>
    </source>
</evidence>
<name>A0AA40CED8_9PEZI</name>
<gene>
    <name evidence="2" type="ORF">B0T17DRAFT_612529</name>
</gene>
<feature type="region of interest" description="Disordered" evidence="1">
    <location>
        <begin position="1"/>
        <end position="44"/>
    </location>
</feature>
<organism evidence="2 3">
    <name type="scientific">Bombardia bombarda</name>
    <dbReference type="NCBI Taxonomy" id="252184"/>
    <lineage>
        <taxon>Eukaryota</taxon>
        <taxon>Fungi</taxon>
        <taxon>Dikarya</taxon>
        <taxon>Ascomycota</taxon>
        <taxon>Pezizomycotina</taxon>
        <taxon>Sordariomycetes</taxon>
        <taxon>Sordariomycetidae</taxon>
        <taxon>Sordariales</taxon>
        <taxon>Lasiosphaeriaceae</taxon>
        <taxon>Bombardia</taxon>
    </lineage>
</organism>
<protein>
    <submittedName>
        <fullName evidence="2">Uncharacterized protein</fullName>
    </submittedName>
</protein>
<feature type="compositionally biased region" description="Low complexity" evidence="1">
    <location>
        <begin position="20"/>
        <end position="38"/>
    </location>
</feature>
<dbReference type="AlphaFoldDB" id="A0AA40CED8"/>
<evidence type="ECO:0000313" key="3">
    <source>
        <dbReference type="Proteomes" id="UP001174934"/>
    </source>
</evidence>
<sequence>MTSKLFAPPPPYSSALQSQSSTTNGGAAANNANSSSNRRNNDSDGELAMHIKDAIFMHQMHHNPQHHHHPLSITPATLIAAGLCSWERDAEKIHRALLKAGVLRMVSSQDEANNNNRNNERDDRDLPSMMFLPATNQISSALPRQVGVLGVAAVKQLVKLLFWWEEEVRRWRALELDEAELEGRLEGYARDGEEILSDGNMGSEILVTEEERKEMMRRLKGEVQLRIRGVRLRRKVMPSERGVEGDDQLPGYVTG</sequence>
<dbReference type="EMBL" id="JAULSR010000001">
    <property type="protein sequence ID" value="KAK0635706.1"/>
    <property type="molecule type" value="Genomic_DNA"/>
</dbReference>
<accession>A0AA40CED8</accession>